<protein>
    <submittedName>
        <fullName evidence="1">Uncharacterized protein</fullName>
    </submittedName>
</protein>
<gene>
    <name evidence="1" type="ORF">SAMN05421541_105383</name>
</gene>
<dbReference type="Proteomes" id="UP000199645">
    <property type="component" value="Unassembled WGS sequence"/>
</dbReference>
<proteinExistence type="predicted"/>
<evidence type="ECO:0000313" key="2">
    <source>
        <dbReference type="Proteomes" id="UP000199645"/>
    </source>
</evidence>
<reference evidence="1 2" key="1">
    <citation type="submission" date="2016-10" db="EMBL/GenBank/DDBJ databases">
        <authorList>
            <person name="de Groot N.N."/>
        </authorList>
    </citation>
    <scope>NUCLEOTIDE SEQUENCE [LARGE SCALE GENOMIC DNA]</scope>
    <source>
        <strain evidence="1 2">DSM 43019</strain>
    </source>
</reference>
<keyword evidence="2" id="KW-1185">Reference proteome</keyword>
<dbReference type="AlphaFoldDB" id="A0A1I2FFZ8"/>
<dbReference type="EMBL" id="FONV01000005">
    <property type="protein sequence ID" value="SFF04332.1"/>
    <property type="molecule type" value="Genomic_DNA"/>
</dbReference>
<dbReference type="RefSeq" id="WP_239143561.1">
    <property type="nucleotide sequence ID" value="NZ_BOMT01000037.1"/>
</dbReference>
<name>A0A1I2FFZ8_9ACTN</name>
<sequence length="473" mass="50635">MDHPAPLIDFPSDETGRRSSTAFGRAVVADALRSVDPAAAAAAEREPDWRRGYPRHFKALVEAGLAADGTAGYEIAEAGLASVQARIRYRRDDGDFALAQALMAAPERPLETVEVKGTDRPGTEVVLPYRGELLRGDALQRRLDAWVAAGSIEESCADAVREVAASPDWLDLSDQTLVAAGAGTEMGPVGSFLDWGGTVLALDLPREDLWQRLRTKVTAGRLLAPASGETPGVDLLNDLSAVAQWVLGFDGRLILGNYVYAPGGAYPLLAAAVDALGTHLRQHRHDTALAFLATPTDVYAAPGTAVTQSRERYAARSARARLGAVVSGGRLLRPNYPYATAPGINDSLVPQQGPNYALAKRIHRWRSTLTRRDGVVSFAVAPPTRTRSVLSNRLLAAAYAGAHLFDVEIFEPETASRLMALLLVHQIRKPRSAAPAAWEDEAVAAAHGGLWRTAYHPRTALPLAAVRGLALPR</sequence>
<evidence type="ECO:0000313" key="1">
    <source>
        <dbReference type="EMBL" id="SFF04332.1"/>
    </source>
</evidence>
<dbReference type="STRING" id="35752.SAMN05421541_105383"/>
<accession>A0A1I2FFZ8</accession>
<organism evidence="1 2">
    <name type="scientific">Actinoplanes philippinensis</name>
    <dbReference type="NCBI Taxonomy" id="35752"/>
    <lineage>
        <taxon>Bacteria</taxon>
        <taxon>Bacillati</taxon>
        <taxon>Actinomycetota</taxon>
        <taxon>Actinomycetes</taxon>
        <taxon>Micromonosporales</taxon>
        <taxon>Micromonosporaceae</taxon>
        <taxon>Actinoplanes</taxon>
    </lineage>
</organism>